<keyword evidence="1 2" id="KW-0238">DNA-binding</keyword>
<organism evidence="3 4">
    <name type="scientific">Lachancea mirantina</name>
    <dbReference type="NCBI Taxonomy" id="1230905"/>
    <lineage>
        <taxon>Eukaryota</taxon>
        <taxon>Fungi</taxon>
        <taxon>Dikarya</taxon>
        <taxon>Ascomycota</taxon>
        <taxon>Saccharomycotina</taxon>
        <taxon>Saccharomycetes</taxon>
        <taxon>Saccharomycetales</taxon>
        <taxon>Saccharomycetaceae</taxon>
        <taxon>Lachancea</taxon>
    </lineage>
</organism>
<proteinExistence type="predicted"/>
<reference evidence="3 4" key="1">
    <citation type="submission" date="2016-03" db="EMBL/GenBank/DDBJ databases">
        <authorList>
            <person name="Devillers H."/>
        </authorList>
    </citation>
    <scope>NUCLEOTIDE SEQUENCE [LARGE SCALE GENOMIC DNA]</scope>
    <source>
        <strain evidence="3">CBS 11717</strain>
    </source>
</reference>
<dbReference type="EMBL" id="LT598469">
    <property type="protein sequence ID" value="SCV00892.1"/>
    <property type="molecule type" value="Genomic_DNA"/>
</dbReference>
<dbReference type="Gene3D" id="2.40.50.140">
    <property type="entry name" value="Nucleic acid-binding proteins"/>
    <property type="match status" value="1"/>
</dbReference>
<dbReference type="STRING" id="1230905.A0A1G4K9Q9"/>
<keyword evidence="4" id="KW-1185">Reference proteome</keyword>
<sequence length="146" mass="16701">MLRQQTRFFHATSRRSDFSKMSILGRIGSDFTEYTSSNNTRYLKYSIASQPRRDGPTNWFNITVFNEPQINFLTQYVRKGALIHIEADAANFTFEREDGSKGTTLSLVQSMSHKLVYLLELLLLTFPLAEEIDLVRNGKPAEETAA</sequence>
<dbReference type="GO" id="GO:0003697">
    <property type="term" value="F:single-stranded DNA binding"/>
    <property type="evidence" value="ECO:0007669"/>
    <property type="project" value="InterPro"/>
</dbReference>
<dbReference type="PROSITE" id="PS50935">
    <property type="entry name" value="SSB"/>
    <property type="match status" value="1"/>
</dbReference>
<dbReference type="CDD" id="cd04496">
    <property type="entry name" value="SSB_OBF"/>
    <property type="match status" value="1"/>
</dbReference>
<gene>
    <name evidence="3" type="ORF">LAMI_0G07976G</name>
</gene>
<evidence type="ECO:0000313" key="3">
    <source>
        <dbReference type="EMBL" id="SCV00892.1"/>
    </source>
</evidence>
<protein>
    <submittedName>
        <fullName evidence="3">LAMI_0G07976g1_1</fullName>
    </submittedName>
</protein>
<dbReference type="Pfam" id="PF00436">
    <property type="entry name" value="SSB"/>
    <property type="match status" value="1"/>
</dbReference>
<evidence type="ECO:0000256" key="2">
    <source>
        <dbReference type="PROSITE-ProRule" id="PRU00252"/>
    </source>
</evidence>
<evidence type="ECO:0000313" key="4">
    <source>
        <dbReference type="Proteomes" id="UP000191024"/>
    </source>
</evidence>
<dbReference type="Proteomes" id="UP000191024">
    <property type="component" value="Chromosome G"/>
</dbReference>
<name>A0A1G4K9Q9_9SACH</name>
<dbReference type="SUPFAM" id="SSF50249">
    <property type="entry name" value="Nucleic acid-binding proteins"/>
    <property type="match status" value="1"/>
</dbReference>
<dbReference type="AlphaFoldDB" id="A0A1G4K9Q9"/>
<evidence type="ECO:0000256" key="1">
    <source>
        <dbReference type="ARBA" id="ARBA00023125"/>
    </source>
</evidence>
<accession>A0A1G4K9Q9</accession>
<dbReference type="OrthoDB" id="1078367at2759"/>
<dbReference type="InterPro" id="IPR012340">
    <property type="entry name" value="NA-bd_OB-fold"/>
</dbReference>
<dbReference type="InterPro" id="IPR000424">
    <property type="entry name" value="Primosome_PriB/ssb"/>
</dbReference>